<dbReference type="NCBIfam" id="TIGR00334">
    <property type="entry name" value="5S_RNA_mat_M5"/>
    <property type="match status" value="1"/>
</dbReference>
<gene>
    <name evidence="11" type="primary">rnmV</name>
    <name evidence="14" type="ORF">B1B05_18155</name>
</gene>
<organism evidence="14 15">
    <name type="scientific">Domibacillus enclensis</name>
    <dbReference type="NCBI Taxonomy" id="1017273"/>
    <lineage>
        <taxon>Bacteria</taxon>
        <taxon>Bacillati</taxon>
        <taxon>Bacillota</taxon>
        <taxon>Bacilli</taxon>
        <taxon>Bacillales</taxon>
        <taxon>Bacillaceae</taxon>
        <taxon>Domibacillus</taxon>
    </lineage>
</organism>
<dbReference type="HAMAP" id="MF_01469">
    <property type="entry name" value="RNase_M5"/>
    <property type="match status" value="1"/>
</dbReference>
<reference evidence="15" key="1">
    <citation type="submission" date="2017-03" db="EMBL/GenBank/DDBJ databases">
        <title>Bacillus sp. V-88(T) DSM27956, whole genome shotgun sequencing project.</title>
        <authorList>
            <person name="Dastager S.G."/>
            <person name="Neurgaonkar P.S."/>
            <person name="Dharne M.S."/>
        </authorList>
    </citation>
    <scope>NUCLEOTIDE SEQUENCE [LARGE SCALE GENOMIC DNA]</scope>
    <source>
        <strain evidence="15">DSM 25145</strain>
    </source>
</reference>
<dbReference type="InterPro" id="IPR004466">
    <property type="entry name" value="RNase_M5"/>
</dbReference>
<dbReference type="Pfam" id="PF13331">
    <property type="entry name" value="DUF4093"/>
    <property type="match status" value="1"/>
</dbReference>
<dbReference type="InterPro" id="IPR034141">
    <property type="entry name" value="TOPRIM_RNase_M5-like"/>
</dbReference>
<evidence type="ECO:0000256" key="6">
    <source>
        <dbReference type="ARBA" id="ARBA00022730"/>
    </source>
</evidence>
<evidence type="ECO:0000256" key="10">
    <source>
        <dbReference type="ARBA" id="ARBA00022884"/>
    </source>
</evidence>
<keyword evidence="15" id="KW-1185">Reference proteome</keyword>
<feature type="domain" description="Toprim" evidence="13">
    <location>
        <begin position="4"/>
        <end position="94"/>
    </location>
</feature>
<sequence length="185" mass="20522">MKVKEIIVVEGKDDTVKIKLAVNADTIETRGSAVDDRVIEQIRHAQQTRGVIILTDPDYPGQRIRSLIDQHVPGCRHAFLPKSAAIEKHGRGVGVEHASIEAIRNALRDAQYMQDEAEEQITKEDLVAAGLVGGPVSSARREALGQKLKIGYVNGKQLHKRLLMFQITKQQFAEALQEVLEEEQG</sequence>
<keyword evidence="4 11" id="KW-0540">Nuclease</keyword>
<keyword evidence="9" id="KW-0460">Magnesium</keyword>
<name>A0ABX4E3Z8_9BACI</name>
<dbReference type="Gene3D" id="3.40.1360.10">
    <property type="match status" value="1"/>
</dbReference>
<evidence type="ECO:0000256" key="1">
    <source>
        <dbReference type="ARBA" id="ARBA00022490"/>
    </source>
</evidence>
<comment type="subcellular location">
    <subcellularLocation>
        <location evidence="11">Cytoplasm</location>
    </subcellularLocation>
</comment>
<comment type="function">
    <text evidence="11">Required for correct processing of both the 5' and 3' ends of 5S rRNA precursor. Cleaves both sides of a double-stranded region yielding mature 5S rRNA in one step.</text>
</comment>
<evidence type="ECO:0000256" key="9">
    <source>
        <dbReference type="ARBA" id="ARBA00022842"/>
    </source>
</evidence>
<dbReference type="Proteomes" id="UP000215545">
    <property type="component" value="Unassembled WGS sequence"/>
</dbReference>
<evidence type="ECO:0000256" key="11">
    <source>
        <dbReference type="HAMAP-Rule" id="MF_01469"/>
    </source>
</evidence>
<proteinExistence type="inferred from homology"/>
<keyword evidence="8 11" id="KW-0378">Hydrolase</keyword>
<evidence type="ECO:0000313" key="14">
    <source>
        <dbReference type="EMBL" id="OXS73627.1"/>
    </source>
</evidence>
<evidence type="ECO:0000256" key="12">
    <source>
        <dbReference type="NCBIfam" id="TIGR00334"/>
    </source>
</evidence>
<dbReference type="SMART" id="SM00493">
    <property type="entry name" value="TOPRIM"/>
    <property type="match status" value="1"/>
</dbReference>
<keyword evidence="6 11" id="KW-0699">rRNA-binding</keyword>
<evidence type="ECO:0000256" key="2">
    <source>
        <dbReference type="ARBA" id="ARBA00022517"/>
    </source>
</evidence>
<keyword evidence="3 11" id="KW-0698">rRNA processing</keyword>
<keyword evidence="1 11" id="KW-0963">Cytoplasm</keyword>
<evidence type="ECO:0000256" key="3">
    <source>
        <dbReference type="ARBA" id="ARBA00022552"/>
    </source>
</evidence>
<dbReference type="Pfam" id="PF01751">
    <property type="entry name" value="Toprim"/>
    <property type="match status" value="1"/>
</dbReference>
<evidence type="ECO:0000256" key="7">
    <source>
        <dbReference type="ARBA" id="ARBA00022759"/>
    </source>
</evidence>
<dbReference type="EMBL" id="MWSK01000014">
    <property type="protein sequence ID" value="OXS73627.1"/>
    <property type="molecule type" value="Genomic_DNA"/>
</dbReference>
<keyword evidence="7 11" id="KW-0255">Endonuclease</keyword>
<keyword evidence="10 11" id="KW-0694">RNA-binding</keyword>
<dbReference type="PROSITE" id="PS50880">
    <property type="entry name" value="TOPRIM"/>
    <property type="match status" value="1"/>
</dbReference>
<evidence type="ECO:0000313" key="15">
    <source>
        <dbReference type="Proteomes" id="UP000215545"/>
    </source>
</evidence>
<evidence type="ECO:0000259" key="13">
    <source>
        <dbReference type="PROSITE" id="PS50880"/>
    </source>
</evidence>
<dbReference type="CDD" id="cd01027">
    <property type="entry name" value="TOPRIM_RNase_M5_like"/>
    <property type="match status" value="1"/>
</dbReference>
<keyword evidence="2 11" id="KW-0690">Ribosome biogenesis</keyword>
<dbReference type="EC" id="3.1.26.8" evidence="11 12"/>
<dbReference type="InterPro" id="IPR006171">
    <property type="entry name" value="TOPRIM_dom"/>
</dbReference>
<dbReference type="PANTHER" id="PTHR39156:SF1">
    <property type="entry name" value="RIBONUCLEASE M5"/>
    <property type="match status" value="1"/>
</dbReference>
<protein>
    <recommendedName>
        <fullName evidence="11 12">Ribonuclease M5</fullName>
        <ecNumber evidence="11 12">3.1.26.8</ecNumber>
    </recommendedName>
    <alternativeName>
        <fullName evidence="11">RNase M5</fullName>
    </alternativeName>
    <alternativeName>
        <fullName evidence="11">Ribosomal RNA terminal maturase M5</fullName>
    </alternativeName>
</protein>
<comment type="catalytic activity">
    <reaction evidence="11">
        <text>Endonucleolytic cleavage of RNA, removing 21 and 42 nucleotides, respectively, from the 5'- and 3'-termini of a 5S-rRNA precursor.</text>
        <dbReference type="EC" id="3.1.26.8"/>
    </reaction>
</comment>
<comment type="similarity">
    <text evidence="11">Belongs to the ribonuclease M5 family.</text>
</comment>
<keyword evidence="5" id="KW-0479">Metal-binding</keyword>
<evidence type="ECO:0000256" key="4">
    <source>
        <dbReference type="ARBA" id="ARBA00022722"/>
    </source>
</evidence>
<evidence type="ECO:0000256" key="5">
    <source>
        <dbReference type="ARBA" id="ARBA00022723"/>
    </source>
</evidence>
<dbReference type="InterPro" id="IPR025156">
    <property type="entry name" value="RNase_M5_C"/>
</dbReference>
<evidence type="ECO:0000256" key="8">
    <source>
        <dbReference type="ARBA" id="ARBA00022801"/>
    </source>
</evidence>
<accession>A0ABX4E3Z8</accession>
<comment type="caution">
    <text evidence="14">The sequence shown here is derived from an EMBL/GenBank/DDBJ whole genome shotgun (WGS) entry which is preliminary data.</text>
</comment>
<dbReference type="RefSeq" id="WP_045850852.1">
    <property type="nucleotide sequence ID" value="NZ_FTLX01000014.1"/>
</dbReference>
<dbReference type="SUPFAM" id="SSF110455">
    <property type="entry name" value="Toprim domain"/>
    <property type="match status" value="1"/>
</dbReference>
<dbReference type="PANTHER" id="PTHR39156">
    <property type="entry name" value="RIBONUCLEASE M5"/>
    <property type="match status" value="1"/>
</dbReference>